<proteinExistence type="predicted"/>
<comment type="caution">
    <text evidence="1">The sequence shown here is derived from an EMBL/GenBank/DDBJ whole genome shotgun (WGS) entry which is preliminary data.</text>
</comment>
<dbReference type="AlphaFoldDB" id="A0A7W7ZM24"/>
<dbReference type="Proteomes" id="UP000584867">
    <property type="component" value="Unassembled WGS sequence"/>
</dbReference>
<reference evidence="1 2" key="1">
    <citation type="submission" date="2020-08" db="EMBL/GenBank/DDBJ databases">
        <title>Genomic Encyclopedia of Type Strains, Phase IV (KMG-V): Genome sequencing to study the core and pangenomes of soil and plant-associated prokaryotes.</title>
        <authorList>
            <person name="Whitman W."/>
        </authorList>
    </citation>
    <scope>NUCLEOTIDE SEQUENCE [LARGE SCALE GENOMIC DNA]</scope>
    <source>
        <strain evidence="1 2">X5P3</strain>
    </source>
</reference>
<gene>
    <name evidence="1" type="ORF">HDF15_000394</name>
</gene>
<dbReference type="EMBL" id="JACHIO010000001">
    <property type="protein sequence ID" value="MBB5062069.1"/>
    <property type="molecule type" value="Genomic_DNA"/>
</dbReference>
<evidence type="ECO:0000313" key="1">
    <source>
        <dbReference type="EMBL" id="MBB5062069.1"/>
    </source>
</evidence>
<name>A0A7W7ZM24_9BACT</name>
<evidence type="ECO:0000313" key="2">
    <source>
        <dbReference type="Proteomes" id="UP000584867"/>
    </source>
</evidence>
<accession>A0A7W7ZM24</accession>
<organism evidence="1 2">
    <name type="scientific">Granulicella mallensis</name>
    <dbReference type="NCBI Taxonomy" id="940614"/>
    <lineage>
        <taxon>Bacteria</taxon>
        <taxon>Pseudomonadati</taxon>
        <taxon>Acidobacteriota</taxon>
        <taxon>Terriglobia</taxon>
        <taxon>Terriglobales</taxon>
        <taxon>Acidobacteriaceae</taxon>
        <taxon>Granulicella</taxon>
    </lineage>
</organism>
<protein>
    <submittedName>
        <fullName evidence="1">Uncharacterized protein</fullName>
    </submittedName>
</protein>
<dbReference type="RefSeq" id="WP_184252567.1">
    <property type="nucleotide sequence ID" value="NZ_JACHIO010000001.1"/>
</dbReference>
<sequence length="45" mass="5043">MKQAIADLVSAGFFFYEDEVDFIPVLRLISGEVFMLGANSMSRVK</sequence>